<dbReference type="SUPFAM" id="SSF52980">
    <property type="entry name" value="Restriction endonuclease-like"/>
    <property type="match status" value="1"/>
</dbReference>
<reference evidence="4 6" key="3">
    <citation type="submission" date="2016-10" db="EMBL/GenBank/DDBJ databases">
        <authorList>
            <person name="Varghese N."/>
            <person name="Submissions S."/>
        </authorList>
    </citation>
    <scope>NUCLEOTIDE SEQUENCE [LARGE SCALE GENOMIC DNA]</scope>
    <source>
        <strain evidence="4 6">ATCC 33218</strain>
    </source>
</reference>
<dbReference type="InterPro" id="IPR027417">
    <property type="entry name" value="P-loop_NTPase"/>
</dbReference>
<feature type="coiled-coil region" evidence="1">
    <location>
        <begin position="622"/>
        <end position="649"/>
    </location>
</feature>
<gene>
    <name evidence="3" type="ORF">LMI_1001</name>
    <name evidence="4" type="ORF">SAMN02982997_02064</name>
</gene>
<dbReference type="GO" id="GO:0004519">
    <property type="term" value="F:endonuclease activity"/>
    <property type="evidence" value="ECO:0007669"/>
    <property type="project" value="UniProtKB-KW"/>
</dbReference>
<reference evidence="5" key="2">
    <citation type="submission" date="2014-09" db="EMBL/GenBank/DDBJ databases">
        <authorList>
            <person name="Gomez-Valero L."/>
        </authorList>
    </citation>
    <scope>NUCLEOTIDE SEQUENCE [LARGE SCALE GENOMIC DNA]</scope>
    <source>
        <strain evidence="5">ATCC33218</strain>
    </source>
</reference>
<accession>A0A098GE96</accession>
<keyword evidence="3" id="KW-0540">Nuclease</keyword>
<dbReference type="PATRIC" id="fig|451.8.peg.314"/>
<sequence>MMNNPLSKKHLLTLMNNGATVITPNNRLSNELITGFFTINGTPVQDKPQCLPYSAFLQTEFKKLSHTYPKISHPSLLSASQFCYLWRQILTRHLYLVNEGLLQAVIETWTRCHFWQIDLTHPSFASTPQTRQFQQWAMEFLQELKRIDAITEPELANYLLTHKNYSHHEVIVWACFDDYTPQQRALQQYFAEEDCQLYHYDLEAKSSSPHFYAAQDETDEYQQLLRWITERLSKGEKRIAVVVPDLKAQAKRLLRLLQQQFSPEQFNISLGQSLADYPLVAHALCWLDLDGYQFSAEQARLLLHSSYLGHSQTEMLARAQLMEESKVLQEPCFEQTAFLKELDRFTPKLAELIRGIAPYPEKNPSSDWVIIFKKRLAALGFPGEYPLNSANYQCYQRFLSLFDEFKALQFISKEMTKTEALSALIHLAKSTIFQPKKAEASIQILGLLEAAGCTFNSLWVTGLTDQSLPKNARLSPYIPVSLQREKLMPHACLQRELQLAIKTLNRFTNSSDHVVYSYPRFSDDKPNMPSPLIAHLPPFPAIETANPVTTPFLVHNVENYQIPLAPSEKAAGGTAILANQAKCPFRAFAEHRLHAKTPLETSDGTDMKERGKIIHKIMELFWKDLKNQRSFLNLREDELEERIEQAIQQSLEPVIAKRNVSFSSLLQEVEFSRLKRLVYACLHWERLRPSFEIEALEQEFMIHLAGMDFRVRVDRLDKVEEGKKWVIDYKSSFPQSLPWKEERPKEPQLLLYALLDETINALLFAQLKTGQFSCKGLSEQNHNLPGLTPIKKDEHWAEYRESWKVQLQQLATEFSQGYCPPLPVSVSVCQQCHFQNLCRLEKPA</sequence>
<dbReference type="InterPro" id="IPR011335">
    <property type="entry name" value="Restrct_endonuc-II-like"/>
</dbReference>
<evidence type="ECO:0000313" key="4">
    <source>
        <dbReference type="EMBL" id="SCY56425.1"/>
    </source>
</evidence>
<evidence type="ECO:0000259" key="2">
    <source>
        <dbReference type="Pfam" id="PF12705"/>
    </source>
</evidence>
<keyword evidence="6" id="KW-1185">Reference proteome</keyword>
<evidence type="ECO:0000256" key="1">
    <source>
        <dbReference type="SAM" id="Coils"/>
    </source>
</evidence>
<dbReference type="Gene3D" id="3.90.320.10">
    <property type="match status" value="1"/>
</dbReference>
<keyword evidence="1" id="KW-0175">Coiled coil</keyword>
<dbReference type="EMBL" id="FMVN01000010">
    <property type="protein sequence ID" value="SCY56425.1"/>
    <property type="molecule type" value="Genomic_DNA"/>
</dbReference>
<feature type="domain" description="PD-(D/E)XK endonuclease-like" evidence="2">
    <location>
        <begin position="581"/>
        <end position="839"/>
    </location>
</feature>
<dbReference type="InterPro" id="IPR019925">
    <property type="entry name" value="DNA_repair_protein_predicted"/>
</dbReference>
<organism evidence="3 5">
    <name type="scientific">Legionella micdadei</name>
    <name type="common">Tatlockia micdadei</name>
    <dbReference type="NCBI Taxonomy" id="451"/>
    <lineage>
        <taxon>Bacteria</taxon>
        <taxon>Pseudomonadati</taxon>
        <taxon>Pseudomonadota</taxon>
        <taxon>Gammaproteobacteria</taxon>
        <taxon>Legionellales</taxon>
        <taxon>Legionellaceae</taxon>
        <taxon>Legionella</taxon>
    </lineage>
</organism>
<dbReference type="STRING" id="451.B6N58_10475"/>
<dbReference type="NCBIfam" id="TIGR03623">
    <property type="entry name" value="probable DNA repair protein"/>
    <property type="match status" value="1"/>
</dbReference>
<reference evidence="3" key="1">
    <citation type="submission" date="2014-09" db="EMBL/GenBank/DDBJ databases">
        <authorList>
            <person name="GOMEZ-VALERO Laura"/>
        </authorList>
    </citation>
    <scope>NUCLEOTIDE SEQUENCE</scope>
    <source>
        <strain evidence="3">ATCC33218</strain>
    </source>
</reference>
<name>A0A098GE96_LEGMI</name>
<dbReference type="Pfam" id="PF12705">
    <property type="entry name" value="PDDEXK_1"/>
    <property type="match status" value="1"/>
</dbReference>
<protein>
    <submittedName>
        <fullName evidence="3">Endonuclease</fullName>
    </submittedName>
    <submittedName>
        <fullName evidence="4">Probable DNA repair protein</fullName>
    </submittedName>
</protein>
<dbReference type="InterPro" id="IPR038726">
    <property type="entry name" value="PDDEXK_AddAB-type"/>
</dbReference>
<dbReference type="Proteomes" id="UP000032414">
    <property type="component" value="Chromosome I"/>
</dbReference>
<evidence type="ECO:0000313" key="3">
    <source>
        <dbReference type="EMBL" id="CEG60317.1"/>
    </source>
</evidence>
<evidence type="ECO:0000313" key="5">
    <source>
        <dbReference type="Proteomes" id="UP000032414"/>
    </source>
</evidence>
<dbReference type="EMBL" id="LN614830">
    <property type="protein sequence ID" value="CEG60317.1"/>
    <property type="molecule type" value="Genomic_DNA"/>
</dbReference>
<dbReference type="RefSeq" id="WP_231852236.1">
    <property type="nucleotide sequence ID" value="NZ_CP020614.1"/>
</dbReference>
<dbReference type="KEGG" id="tmc:LMI_1001"/>
<dbReference type="AlphaFoldDB" id="A0A098GE96"/>
<keyword evidence="3" id="KW-0378">Hydrolase</keyword>
<dbReference type="InterPro" id="IPR011604">
    <property type="entry name" value="PDDEXK-like_dom_sf"/>
</dbReference>
<evidence type="ECO:0000313" key="6">
    <source>
        <dbReference type="Proteomes" id="UP000182998"/>
    </source>
</evidence>
<dbReference type="HOGENOM" id="CLU_014693_0_0_6"/>
<keyword evidence="3" id="KW-0255">Endonuclease</keyword>
<proteinExistence type="predicted"/>
<dbReference type="SUPFAM" id="SSF52540">
    <property type="entry name" value="P-loop containing nucleoside triphosphate hydrolases"/>
    <property type="match status" value="1"/>
</dbReference>
<dbReference type="Proteomes" id="UP000182998">
    <property type="component" value="Unassembled WGS sequence"/>
</dbReference>